<dbReference type="Pfam" id="PF00002">
    <property type="entry name" value="7tm_2"/>
    <property type="match status" value="1"/>
</dbReference>
<comment type="subcellular location">
    <subcellularLocation>
        <location evidence="1">Membrane</location>
        <topology evidence="1">Multi-pass membrane protein</topology>
    </subcellularLocation>
</comment>
<proteinExistence type="evidence at transcript level"/>
<sequence>MHMCFACISLQIVFVINAYVSNRISASGCSAIATVMHYFFLAQFSWMFVQAINLWKVLVMNDEHTERYYVLFFMLGWGVPAVLVVIYVVVLYAAFGWPYMLDPADINPYNPEVIYGDVHQNGDICFIPNAYASLAGVIAPTFMFLFFVAVVFMQAYQVTPQWKQYDDVYVGRYNTAEVRILLFFWFIIFMTWIWGGLHMALGELWALILFCIFNIIQGLYAFIVYTILRNQLCRPAKGQYSLNNTIAESVQMENQNYTHSRSVTSTVEKGSKGTLGVVPVPLTVPNTEINNWEKASGTHSRHSDIYAGKQPSSHTSNIYAPMPYANNLAPQDEPDSQEFDDLIFALKTGTTYSPSEDDGLSERARSSHLGDVTDGTRSTEQLVQDMSGDADDHYELRRISIADTHL</sequence>
<dbReference type="EMBL" id="GU076000">
    <property type="protein sequence ID" value="ACY92529.1"/>
    <property type="molecule type" value="mRNA"/>
</dbReference>
<feature type="signal peptide" evidence="7 11">
    <location>
        <begin position="1"/>
        <end position="18"/>
    </location>
</feature>
<dbReference type="GO" id="GO:0071277">
    <property type="term" value="P:cellular response to calcium ion"/>
    <property type="evidence" value="ECO:0007669"/>
    <property type="project" value="TreeGrafter"/>
</dbReference>
<evidence type="ECO:0000256" key="1">
    <source>
        <dbReference type="ARBA" id="ARBA00004141"/>
    </source>
</evidence>
<keyword evidence="7 11" id="KW-0732">Signal</keyword>
<feature type="region of interest" description="Disordered" evidence="5">
    <location>
        <begin position="294"/>
        <end position="313"/>
    </location>
</feature>
<dbReference type="PROSITE" id="PS50261">
    <property type="entry name" value="G_PROTEIN_RECEP_F2_4"/>
    <property type="match status" value="1"/>
</dbReference>
<dbReference type="KEGG" id="sko:100313613"/>
<feature type="domain" description="G-protein coupled receptors family 2 profile 2" evidence="8">
    <location>
        <begin position="1"/>
        <end position="229"/>
    </location>
</feature>
<evidence type="ECO:0000256" key="3">
    <source>
        <dbReference type="ARBA" id="ARBA00022989"/>
    </source>
</evidence>
<evidence type="ECO:0000256" key="2">
    <source>
        <dbReference type="ARBA" id="ARBA00022692"/>
    </source>
</evidence>
<evidence type="ECO:0000313" key="10">
    <source>
        <dbReference type="Proteomes" id="UP000694865"/>
    </source>
</evidence>
<evidence type="ECO:0000313" key="9">
    <source>
        <dbReference type="EMBL" id="ACY92529.1"/>
    </source>
</evidence>
<feature type="chain" id="PRO_5003024558" evidence="7 11">
    <location>
        <begin position="19"/>
        <end position="406"/>
    </location>
</feature>
<dbReference type="GO" id="GO:0001965">
    <property type="term" value="F:G-protein alpha-subunit binding"/>
    <property type="evidence" value="ECO:0007669"/>
    <property type="project" value="TreeGrafter"/>
</dbReference>
<dbReference type="GO" id="GO:0016020">
    <property type="term" value="C:membrane"/>
    <property type="evidence" value="ECO:0007669"/>
    <property type="project" value="UniProtKB-SubCell"/>
</dbReference>
<dbReference type="Gene3D" id="1.20.1070.10">
    <property type="entry name" value="Rhodopsin 7-helix transmembrane proteins"/>
    <property type="match status" value="1"/>
</dbReference>
<keyword evidence="2 6" id="KW-0812">Transmembrane</keyword>
<evidence type="ECO:0000256" key="7">
    <source>
        <dbReference type="SAM" id="SignalP"/>
    </source>
</evidence>
<dbReference type="GO" id="GO:0007166">
    <property type="term" value="P:cell surface receptor signaling pathway"/>
    <property type="evidence" value="ECO:0007669"/>
    <property type="project" value="InterPro"/>
</dbReference>
<keyword evidence="4 6" id="KW-0472">Membrane</keyword>
<dbReference type="PANTHER" id="PTHR46682">
    <property type="entry name" value="ADHESION G-PROTEIN COUPLED RECEPTOR V1"/>
    <property type="match status" value="1"/>
</dbReference>
<name>D1LX23_SACKO</name>
<evidence type="ECO:0000256" key="4">
    <source>
        <dbReference type="ARBA" id="ARBA00023136"/>
    </source>
</evidence>
<reference evidence="9" key="1">
    <citation type="submission" date="2009-10" db="EMBL/GenBank/DDBJ databases">
        <authorList>
            <person name="Freeman R.M.Jr."/>
            <person name="Wu M.M."/>
            <person name="Gerhart J.J."/>
        </authorList>
    </citation>
    <scope>NUCLEOTIDE SEQUENCE</scope>
</reference>
<feature type="transmembrane region" description="Helical" evidence="6">
    <location>
        <begin position="36"/>
        <end position="58"/>
    </location>
</feature>
<dbReference type="GeneID" id="100313613"/>
<dbReference type="InterPro" id="IPR026919">
    <property type="entry name" value="ADGRV1"/>
</dbReference>
<dbReference type="PANTHER" id="PTHR46682:SF1">
    <property type="entry name" value="ADHESION G-PROTEIN COUPLED RECEPTOR V1"/>
    <property type="match status" value="1"/>
</dbReference>
<dbReference type="GO" id="GO:0010855">
    <property type="term" value="F:adenylate cyclase inhibitor activity"/>
    <property type="evidence" value="ECO:0007669"/>
    <property type="project" value="TreeGrafter"/>
</dbReference>
<dbReference type="GO" id="GO:0005737">
    <property type="term" value="C:cytoplasm"/>
    <property type="evidence" value="ECO:0007669"/>
    <property type="project" value="TreeGrafter"/>
</dbReference>
<feature type="region of interest" description="Disordered" evidence="5">
    <location>
        <begin position="350"/>
        <end position="377"/>
    </location>
</feature>
<feature type="transmembrane region" description="Helical" evidence="6">
    <location>
        <begin position="130"/>
        <end position="153"/>
    </location>
</feature>
<feature type="transmembrane region" description="Helical" evidence="6">
    <location>
        <begin position="70"/>
        <end position="95"/>
    </location>
</feature>
<accession>D1LX23</accession>
<keyword evidence="3 6" id="KW-1133">Transmembrane helix</keyword>
<evidence type="ECO:0000256" key="5">
    <source>
        <dbReference type="SAM" id="MobiDB-lite"/>
    </source>
</evidence>
<feature type="transmembrane region" description="Helical" evidence="6">
    <location>
        <begin position="207"/>
        <end position="228"/>
    </location>
</feature>
<reference evidence="11" key="2">
    <citation type="submission" date="2025-05" db="UniProtKB">
        <authorList>
            <consortium name="RefSeq"/>
        </authorList>
    </citation>
    <scope>IDENTIFICATION</scope>
</reference>
<evidence type="ECO:0000256" key="6">
    <source>
        <dbReference type="SAM" id="Phobius"/>
    </source>
</evidence>
<dbReference type="AlphaFoldDB" id="D1LX23"/>
<feature type="transmembrane region" description="Helical" evidence="6">
    <location>
        <begin position="180"/>
        <end position="201"/>
    </location>
</feature>
<keyword evidence="9" id="KW-0675">Receptor</keyword>
<keyword evidence="10" id="KW-1185">Reference proteome</keyword>
<dbReference type="Proteomes" id="UP000694865">
    <property type="component" value="Unplaced"/>
</dbReference>
<evidence type="ECO:0000259" key="8">
    <source>
        <dbReference type="PROSITE" id="PS50261"/>
    </source>
</evidence>
<dbReference type="PRINTS" id="PR00249">
    <property type="entry name" value="GPCRSECRETIN"/>
</dbReference>
<gene>
    <name evidence="11" type="primary">LOC100313613</name>
</gene>
<dbReference type="InterPro" id="IPR017981">
    <property type="entry name" value="GPCR_2-like_7TM"/>
</dbReference>
<protein>
    <submittedName>
        <fullName evidence="9 11">G protein coupled receptor 98-like protein</fullName>
    </submittedName>
</protein>
<dbReference type="GO" id="GO:0004930">
    <property type="term" value="F:G protein-coupled receptor activity"/>
    <property type="evidence" value="ECO:0007669"/>
    <property type="project" value="InterPro"/>
</dbReference>
<dbReference type="RefSeq" id="NP_001161550.1">
    <property type="nucleotide sequence ID" value="NM_001168078.1"/>
</dbReference>
<dbReference type="InterPro" id="IPR000832">
    <property type="entry name" value="GPCR_2_secretin-like"/>
</dbReference>
<organism evidence="9">
    <name type="scientific">Saccoglossus kowalevskii</name>
    <name type="common">Acorn worm</name>
    <dbReference type="NCBI Taxonomy" id="10224"/>
    <lineage>
        <taxon>Eukaryota</taxon>
        <taxon>Metazoa</taxon>
        <taxon>Hemichordata</taxon>
        <taxon>Enteropneusta</taxon>
        <taxon>Harrimaniidae</taxon>
        <taxon>Saccoglossus</taxon>
    </lineage>
</organism>
<dbReference type="OrthoDB" id="2324346at2759"/>
<evidence type="ECO:0000313" key="11">
    <source>
        <dbReference type="RefSeq" id="NP_001161550.1"/>
    </source>
</evidence>